<organism evidence="7 8">
    <name type="scientific">Rhodococcus opacus</name>
    <name type="common">Nocardia opaca</name>
    <dbReference type="NCBI Taxonomy" id="37919"/>
    <lineage>
        <taxon>Bacteria</taxon>
        <taxon>Bacillati</taxon>
        <taxon>Actinomycetota</taxon>
        <taxon>Actinomycetes</taxon>
        <taxon>Mycobacteriales</taxon>
        <taxon>Nocardiaceae</taxon>
        <taxon>Rhodococcus</taxon>
    </lineage>
</organism>
<dbReference type="Gene3D" id="1.10.10.10">
    <property type="entry name" value="Winged helix-like DNA-binding domain superfamily/Winged helix DNA-binding domain"/>
    <property type="match status" value="1"/>
</dbReference>
<dbReference type="GO" id="GO:0006352">
    <property type="term" value="P:DNA-templated transcription initiation"/>
    <property type="evidence" value="ECO:0007669"/>
    <property type="project" value="InterPro"/>
</dbReference>
<evidence type="ECO:0000256" key="1">
    <source>
        <dbReference type="ARBA" id="ARBA00010641"/>
    </source>
</evidence>
<keyword evidence="4" id="KW-0238">DNA-binding</keyword>
<comment type="similarity">
    <text evidence="1">Belongs to the sigma-70 factor family. ECF subfamily.</text>
</comment>
<name>A0A1B1K8Z5_RHOOP</name>
<dbReference type="SUPFAM" id="SSF46955">
    <property type="entry name" value="Putative DNA-binding domain"/>
    <property type="match status" value="1"/>
</dbReference>
<dbReference type="GO" id="GO:0016987">
    <property type="term" value="F:sigma factor activity"/>
    <property type="evidence" value="ECO:0007669"/>
    <property type="project" value="UniProtKB-KW"/>
</dbReference>
<evidence type="ECO:0000313" key="7">
    <source>
        <dbReference type="EMBL" id="ANS29038.1"/>
    </source>
</evidence>
<dbReference type="InterPro" id="IPR013249">
    <property type="entry name" value="RNA_pol_sigma70_r4_t2"/>
</dbReference>
<keyword evidence="5" id="KW-0804">Transcription</keyword>
<proteinExistence type="inferred from homology"/>
<keyword evidence="2" id="KW-0805">Transcription regulation</keyword>
<sequence length="66" mass="7380">MSWAYVEADLCIRSPRTLRYYDEIGLLRPADVGADIAEHQGVSVQTVSTRIHRARSQLVKLLAPVS</sequence>
<evidence type="ECO:0000256" key="5">
    <source>
        <dbReference type="ARBA" id="ARBA00023163"/>
    </source>
</evidence>
<dbReference type="InterPro" id="IPR009061">
    <property type="entry name" value="DNA-bd_dom_put_sf"/>
</dbReference>
<evidence type="ECO:0000259" key="6">
    <source>
        <dbReference type="Pfam" id="PF08281"/>
    </source>
</evidence>
<feature type="domain" description="RNA polymerase sigma factor 70 region 4 type 2" evidence="6">
    <location>
        <begin position="34"/>
        <end position="58"/>
    </location>
</feature>
<dbReference type="SUPFAM" id="SSF88659">
    <property type="entry name" value="Sigma3 and sigma4 domains of RNA polymerase sigma factors"/>
    <property type="match status" value="1"/>
</dbReference>
<evidence type="ECO:0000256" key="4">
    <source>
        <dbReference type="ARBA" id="ARBA00023125"/>
    </source>
</evidence>
<dbReference type="EMBL" id="CP009111">
    <property type="protein sequence ID" value="ANS29038.1"/>
    <property type="molecule type" value="Genomic_DNA"/>
</dbReference>
<dbReference type="InterPro" id="IPR013324">
    <property type="entry name" value="RNA_pol_sigma_r3/r4-like"/>
</dbReference>
<dbReference type="Pfam" id="PF08281">
    <property type="entry name" value="Sigma70_r4_2"/>
    <property type="match status" value="1"/>
</dbReference>
<dbReference type="AlphaFoldDB" id="A0A1B1K8Z5"/>
<evidence type="ECO:0000313" key="8">
    <source>
        <dbReference type="Proteomes" id="UP000186108"/>
    </source>
</evidence>
<reference evidence="7 8" key="1">
    <citation type="submission" date="2014-07" db="EMBL/GenBank/DDBJ databases">
        <authorList>
            <person name="Zhang J.E."/>
            <person name="Yang H."/>
            <person name="Guo J."/>
            <person name="Deng Z."/>
            <person name="Luo H."/>
            <person name="Luo M."/>
            <person name="Zhao B."/>
        </authorList>
    </citation>
    <scope>NUCLEOTIDE SEQUENCE [LARGE SCALE GENOMIC DNA]</scope>
    <source>
        <strain evidence="7 8">1CP</strain>
    </source>
</reference>
<evidence type="ECO:0000256" key="2">
    <source>
        <dbReference type="ARBA" id="ARBA00023015"/>
    </source>
</evidence>
<dbReference type="InterPro" id="IPR036388">
    <property type="entry name" value="WH-like_DNA-bd_sf"/>
</dbReference>
<protein>
    <recommendedName>
        <fullName evidence="6">RNA polymerase sigma factor 70 region 4 type 2 domain-containing protein</fullName>
    </recommendedName>
</protein>
<dbReference type="Proteomes" id="UP000186108">
    <property type="component" value="Chromosome"/>
</dbReference>
<dbReference type="GO" id="GO:0003677">
    <property type="term" value="F:DNA binding"/>
    <property type="evidence" value="ECO:0007669"/>
    <property type="project" value="UniProtKB-KW"/>
</dbReference>
<evidence type="ECO:0000256" key="3">
    <source>
        <dbReference type="ARBA" id="ARBA00023082"/>
    </source>
</evidence>
<gene>
    <name evidence="7" type="ORF">R1CP_21810</name>
</gene>
<accession>A0A1B1K8Z5</accession>
<keyword evidence="3" id="KW-0731">Sigma factor</keyword>